<reference evidence="1" key="1">
    <citation type="submission" date="2023-10" db="EMBL/GenBank/DDBJ databases">
        <title>Genome assembly of Pristionchus species.</title>
        <authorList>
            <person name="Yoshida K."/>
            <person name="Sommer R.J."/>
        </authorList>
    </citation>
    <scope>NUCLEOTIDE SEQUENCE</scope>
    <source>
        <strain evidence="1">RS0144</strain>
    </source>
</reference>
<dbReference type="AlphaFoldDB" id="A0AAV5SDX7"/>
<comment type="caution">
    <text evidence="1">The sequence shown here is derived from an EMBL/GenBank/DDBJ whole genome shotgun (WGS) entry which is preliminary data.</text>
</comment>
<feature type="non-terminal residue" evidence="1">
    <location>
        <position position="1"/>
    </location>
</feature>
<keyword evidence="2" id="KW-1185">Reference proteome</keyword>
<protein>
    <recommendedName>
        <fullName evidence="3">Apple domain-containing protein</fullName>
    </recommendedName>
</protein>
<evidence type="ECO:0000313" key="1">
    <source>
        <dbReference type="EMBL" id="GMS81273.1"/>
    </source>
</evidence>
<sequence>ILIFDLLQTCNSTCFHEEISTTPMNAFRMTPGVVSWVLCVKSCSQEPACVSVSYSDLKRICHLQTTPPIGSPFCNVFPFRRFVKTEWNCVGESIFNGGPAWWAVDFVRENLSREMGIDPCYPDPSFLHPELVNLDGLTNGKPPCPIRKLDGSQGPVLTFRGLDVTGVYTTFG</sequence>
<evidence type="ECO:0000313" key="2">
    <source>
        <dbReference type="Proteomes" id="UP001432027"/>
    </source>
</evidence>
<dbReference type="Gene3D" id="3.50.4.10">
    <property type="entry name" value="Hepatocyte Growth Factor"/>
    <property type="match status" value="1"/>
</dbReference>
<dbReference type="Proteomes" id="UP001432027">
    <property type="component" value="Unassembled WGS sequence"/>
</dbReference>
<organism evidence="1 2">
    <name type="scientific">Pristionchus entomophagus</name>
    <dbReference type="NCBI Taxonomy" id="358040"/>
    <lineage>
        <taxon>Eukaryota</taxon>
        <taxon>Metazoa</taxon>
        <taxon>Ecdysozoa</taxon>
        <taxon>Nematoda</taxon>
        <taxon>Chromadorea</taxon>
        <taxon>Rhabditida</taxon>
        <taxon>Rhabditina</taxon>
        <taxon>Diplogasteromorpha</taxon>
        <taxon>Diplogasteroidea</taxon>
        <taxon>Neodiplogasteridae</taxon>
        <taxon>Pristionchus</taxon>
    </lineage>
</organism>
<proteinExistence type="predicted"/>
<feature type="non-terminal residue" evidence="1">
    <location>
        <position position="172"/>
    </location>
</feature>
<name>A0AAV5SDX7_9BILA</name>
<dbReference type="EMBL" id="BTSX01000001">
    <property type="protein sequence ID" value="GMS81273.1"/>
    <property type="molecule type" value="Genomic_DNA"/>
</dbReference>
<evidence type="ECO:0008006" key="3">
    <source>
        <dbReference type="Google" id="ProtNLM"/>
    </source>
</evidence>
<gene>
    <name evidence="1" type="ORF">PENTCL1PPCAC_3448</name>
</gene>
<accession>A0AAV5SDX7</accession>